<dbReference type="AlphaFoldDB" id="A0A2P8H688"/>
<sequence>MKKYIALLLQLLSIQVALAQLPKSYVSFSSPAAAAMTLYNEMPVSKYNGTVGIKVPLYTLKENKKELPLFLSYNTSGVRPDQHPGPVGMNWSLVSGGSVTRIVKGLPDEDGFNFTRILPDISGNNTATYSIASGYVYNTNKLNNSSWNTTANITAIASNISLDYSKGNGFSEAEPDEYNFNIPGYSGKFFINADGTIRVQSNPNIKVNIYTTIQNDSATVSYNGFFSSRDYIFSQHVIISGMDITVEDGTKFIFGYVPGVSDNTALDAMEQSIDFFQQYYVGCTVNTWNISKMILPQNDTVNFYYYHNPYPIASFSRAISYQYSQTTNTSGGFLGWLFGSTGDTYKNFNTNQCRGHLIAPSYLATIVTDNTTIAFSYSRSNELTYDYNQIYNSLLYQGGSSFDPSIGTTNGYSNNPINIPPFAYKESSGRVMNLGARQWMYDYSLQQQQQTPYYDPTNSSVLKYVEPLSFDLLRWYKLDTIAVYTNASPNIPYKYFKFDYNNVPTERLKLLSVREGNSNFQELPPYRFIYDSSYTLPPYLSYNVDHWGFFSNKNSYISSFDATTLSNYYNLRQPDSLYLKAGMLSTIQYPGGGTSTFVYEPHTYNQVRYRDESTGNFYLQTESGYAGGLRIKQITFNAGAGTTPVTTNYTYESGILNGKARYYWPAYNSVTNQGRQYSIATFISESLMPGTSNNAGSYIGYSKVTEAVSGNGKKISYFSDLGTNPDQNFDNTLDQQKSVYLPFSEKSLERGSLLREEVYAQNNSLLEVDSLVYTTSNPSLVNLYAPAVESKQIVLSGFYGVNEFGIEGTAYRNYLYPYDLVAKIKTVYPPAGSGANPVTTSEQMTYGQGAYNLLVNHLAIDSKGNRRNVIVRYPQDYLPVNGTSTGYNILDTMITKHIINATVESVDSLYYSGQTTGVVTGAAVNLFKLGSLNTIVADKQYKLEITSPINNFQPLSVNAGINKDSRYNQVVGFDNYDVKGNILQFEKNYDATHSYMWDYNSTYPIAEVINAAQSDVAYTSFEADNTGTWFFLSGINGINVTDSTAPTGTKCYWIGAQGRLLYYLYKTNLNSGVTYTVSYWSKSGQYSISGSSNVKTGRSLNGWTYYEHLVSGVTEVDISGTGYIDEVRLYPSNAQMITYTYQPLKGITSKCDEKNQISYYNYDAFGRLKQIKDQDGKVLKFYDYQYQVPVTQ</sequence>
<dbReference type="OrthoDB" id="680656at2"/>
<organism evidence="2 3">
    <name type="scientific">Chitinophaga niastensis</name>
    <dbReference type="NCBI Taxonomy" id="536980"/>
    <lineage>
        <taxon>Bacteria</taxon>
        <taxon>Pseudomonadati</taxon>
        <taxon>Bacteroidota</taxon>
        <taxon>Chitinophagia</taxon>
        <taxon>Chitinophagales</taxon>
        <taxon>Chitinophagaceae</taxon>
        <taxon>Chitinophaga</taxon>
    </lineage>
</organism>
<feature type="chain" id="PRO_5015128026" evidence="1">
    <location>
        <begin position="20"/>
        <end position="1192"/>
    </location>
</feature>
<accession>A0A2P8H688</accession>
<protein>
    <submittedName>
        <fullName evidence="2">YD repeat-containing protein</fullName>
    </submittedName>
</protein>
<reference evidence="2 3" key="1">
    <citation type="submission" date="2018-03" db="EMBL/GenBank/DDBJ databases">
        <title>Genomic Encyclopedia of Archaeal and Bacterial Type Strains, Phase II (KMG-II): from individual species to whole genera.</title>
        <authorList>
            <person name="Goeker M."/>
        </authorList>
    </citation>
    <scope>NUCLEOTIDE SEQUENCE [LARGE SCALE GENOMIC DNA]</scope>
    <source>
        <strain evidence="2 3">DSM 24859</strain>
    </source>
</reference>
<evidence type="ECO:0000313" key="2">
    <source>
        <dbReference type="EMBL" id="PSL41755.1"/>
    </source>
</evidence>
<gene>
    <name evidence="2" type="ORF">CLV51_1182</name>
</gene>
<name>A0A2P8H688_CHINA</name>
<dbReference type="EMBL" id="PYAW01000018">
    <property type="protein sequence ID" value="PSL41755.1"/>
    <property type="molecule type" value="Genomic_DNA"/>
</dbReference>
<keyword evidence="1" id="KW-0732">Signal</keyword>
<comment type="caution">
    <text evidence="2">The sequence shown here is derived from an EMBL/GenBank/DDBJ whole genome shotgun (WGS) entry which is preliminary data.</text>
</comment>
<evidence type="ECO:0000313" key="3">
    <source>
        <dbReference type="Proteomes" id="UP000240971"/>
    </source>
</evidence>
<evidence type="ECO:0000256" key="1">
    <source>
        <dbReference type="SAM" id="SignalP"/>
    </source>
</evidence>
<proteinExistence type="predicted"/>
<feature type="signal peptide" evidence="1">
    <location>
        <begin position="1"/>
        <end position="19"/>
    </location>
</feature>
<dbReference type="Proteomes" id="UP000240971">
    <property type="component" value="Unassembled WGS sequence"/>
</dbReference>
<dbReference type="RefSeq" id="WP_106531559.1">
    <property type="nucleotide sequence ID" value="NZ_PYAW01000018.1"/>
</dbReference>
<keyword evidence="3" id="KW-1185">Reference proteome</keyword>